<evidence type="ECO:0000256" key="1">
    <source>
        <dbReference type="ARBA" id="ARBA00005606"/>
    </source>
</evidence>
<name>A0A1V4KLD2_PATFA</name>
<keyword evidence="3" id="KW-0653">Protein transport</keyword>
<keyword evidence="3" id="KW-0007">Acetylation</keyword>
<dbReference type="Proteomes" id="UP000190648">
    <property type="component" value="Unassembled WGS sequence"/>
</dbReference>
<comment type="catalytic activity">
    <reaction evidence="3">
        <text>methanethiol + O2 + H2O = hydrogen sulfide + formaldehyde + H2O2 + H(+)</text>
        <dbReference type="Rhea" id="RHEA:11812"/>
        <dbReference type="ChEBI" id="CHEBI:15377"/>
        <dbReference type="ChEBI" id="CHEBI:15378"/>
        <dbReference type="ChEBI" id="CHEBI:15379"/>
        <dbReference type="ChEBI" id="CHEBI:16007"/>
        <dbReference type="ChEBI" id="CHEBI:16240"/>
        <dbReference type="ChEBI" id="CHEBI:16842"/>
        <dbReference type="ChEBI" id="CHEBI:29919"/>
        <dbReference type="EC" id="1.8.3.4"/>
    </reaction>
</comment>
<dbReference type="GO" id="GO:0005829">
    <property type="term" value="C:cytosol"/>
    <property type="evidence" value="ECO:0007669"/>
    <property type="project" value="UniProtKB-SubCell"/>
</dbReference>
<dbReference type="OrthoDB" id="10252446at2759"/>
<sequence length="335" mass="37537">MNTGIEKPDFLATIDLDPSSHSYSQVIHRLPMPNLGDELHSFGLSAPCSSKNNAGMQRNRLIVPGLISSRIYVVDVGSQCHAPRVCKVINSECSNCYLNVPRQLPCGGFVVLDGHNFEVKGNWENECEAHPCGYEFWFQPCLDVLISSSGIAPRIVVEGFCPDDYKKGVFGHHIYVWNLSSRSLAQCIDLGEDSLPLSVKFLHNRNAAEGYVSCALSGVIHRIHKHEASRDCWAVEEAICIPDKEVTGWIMPRMPAFIVDIVISPDDRFLYVSNWWHGDVRQYELTRGCKPRLVGQVRQGRKGRQHRVPGQDRVPWPLCPARRCSWEAASCTLGP</sequence>
<dbReference type="SUPFAM" id="SSF75011">
    <property type="entry name" value="3-carboxy-cis,cis-mucoante lactonizing enzyme"/>
    <property type="match status" value="1"/>
</dbReference>
<evidence type="ECO:0000313" key="4">
    <source>
        <dbReference type="EMBL" id="OPJ85211.1"/>
    </source>
</evidence>
<keyword evidence="3" id="KW-0813">Transport</keyword>
<comment type="caution">
    <text evidence="4">The sequence shown here is derived from an EMBL/GenBank/DDBJ whole genome shotgun (WGS) entry which is preliminary data.</text>
</comment>
<keyword evidence="2 3" id="KW-0711">Selenium</keyword>
<proteinExistence type="inferred from homology"/>
<dbReference type="STRING" id="372326.A0A1V4KLD2"/>
<evidence type="ECO:0000256" key="3">
    <source>
        <dbReference type="RuleBase" id="RU369071"/>
    </source>
</evidence>
<dbReference type="Pfam" id="PF05694">
    <property type="entry name" value="SBP56"/>
    <property type="match status" value="1"/>
</dbReference>
<dbReference type="PANTHER" id="PTHR23300">
    <property type="entry name" value="METHANETHIOL OXIDASE"/>
    <property type="match status" value="1"/>
</dbReference>
<dbReference type="PANTHER" id="PTHR23300:SF0">
    <property type="entry name" value="METHANETHIOL OXIDASE"/>
    <property type="match status" value="1"/>
</dbReference>
<comment type="function">
    <text evidence="3">Catalyzes the oxidation of methanethiol, an organosulfur compound known to be produced in substantial amounts by gut bacteria. Selenium-binding protein which may be involved in the sensing of reactive xenobiotics in the cytoplasm. May be involved in intra-Golgi protein transport.</text>
</comment>
<keyword evidence="5" id="KW-1185">Reference proteome</keyword>
<comment type="similarity">
    <text evidence="1 3">Belongs to the selenium-binding protein family.</text>
</comment>
<dbReference type="GO" id="GO:0008430">
    <property type="term" value="F:selenium binding"/>
    <property type="evidence" value="ECO:0007669"/>
    <property type="project" value="UniProtKB-UniRule"/>
</dbReference>
<dbReference type="GO" id="GO:0005634">
    <property type="term" value="C:nucleus"/>
    <property type="evidence" value="ECO:0007669"/>
    <property type="project" value="UniProtKB-SubCell"/>
</dbReference>
<dbReference type="EC" id="1.8.3.4" evidence="3"/>
<comment type="pathway">
    <text evidence="3">Organosulfur degradation.</text>
</comment>
<dbReference type="GO" id="GO:0018549">
    <property type="term" value="F:methanethiol oxidase activity"/>
    <property type="evidence" value="ECO:0007669"/>
    <property type="project" value="UniProtKB-UniRule"/>
</dbReference>
<protein>
    <recommendedName>
        <fullName evidence="3">Methanethiol oxidase</fullName>
        <shortName evidence="3">MTO</shortName>
        <ecNumber evidence="3">1.8.3.4</ecNumber>
    </recommendedName>
    <alternativeName>
        <fullName evidence="3">Selenium-binding protein 1</fullName>
    </alternativeName>
</protein>
<organism evidence="4 5">
    <name type="scientific">Patagioenas fasciata monilis</name>
    <dbReference type="NCBI Taxonomy" id="372326"/>
    <lineage>
        <taxon>Eukaryota</taxon>
        <taxon>Metazoa</taxon>
        <taxon>Chordata</taxon>
        <taxon>Craniata</taxon>
        <taxon>Vertebrata</taxon>
        <taxon>Euteleostomi</taxon>
        <taxon>Archelosauria</taxon>
        <taxon>Archosauria</taxon>
        <taxon>Dinosauria</taxon>
        <taxon>Saurischia</taxon>
        <taxon>Theropoda</taxon>
        <taxon>Coelurosauria</taxon>
        <taxon>Aves</taxon>
        <taxon>Neognathae</taxon>
        <taxon>Neoaves</taxon>
        <taxon>Columbimorphae</taxon>
        <taxon>Columbiformes</taxon>
        <taxon>Columbidae</taxon>
        <taxon>Patagioenas</taxon>
    </lineage>
</organism>
<dbReference type="InterPro" id="IPR008826">
    <property type="entry name" value="Se-bd"/>
</dbReference>
<keyword evidence="3" id="KW-0963">Cytoplasm</keyword>
<keyword evidence="3" id="KW-0560">Oxidoreductase</keyword>
<accession>A0A1V4KLD2</accession>
<keyword evidence="3" id="KW-0539">Nucleus</keyword>
<evidence type="ECO:0000256" key="2">
    <source>
        <dbReference type="ARBA" id="ARBA00023266"/>
    </source>
</evidence>
<reference evidence="4 5" key="1">
    <citation type="submission" date="2016-02" db="EMBL/GenBank/DDBJ databases">
        <title>Band-tailed pigeon sequencing and assembly.</title>
        <authorList>
            <person name="Soares A.E."/>
            <person name="Novak B.J."/>
            <person name="Rice E.S."/>
            <person name="O'Connell B."/>
            <person name="Chang D."/>
            <person name="Weber S."/>
            <person name="Shapiro B."/>
        </authorList>
    </citation>
    <scope>NUCLEOTIDE SEQUENCE [LARGE SCALE GENOMIC DNA]</scope>
    <source>
        <strain evidence="4">BTP2013</strain>
        <tissue evidence="4">Blood</tissue>
    </source>
</reference>
<gene>
    <name evidence="4" type="ORF">AV530_015431</name>
</gene>
<dbReference type="EMBL" id="LSYS01002923">
    <property type="protein sequence ID" value="OPJ85211.1"/>
    <property type="molecule type" value="Genomic_DNA"/>
</dbReference>
<keyword evidence="3" id="KW-0472">Membrane</keyword>
<dbReference type="AlphaFoldDB" id="A0A1V4KLD2"/>
<dbReference type="GO" id="GO:0015031">
    <property type="term" value="P:protein transport"/>
    <property type="evidence" value="ECO:0007669"/>
    <property type="project" value="UniProtKB-UniRule"/>
</dbReference>
<comment type="subcellular location">
    <subcellularLocation>
        <location evidence="3">Nucleus</location>
    </subcellularLocation>
    <subcellularLocation>
        <location evidence="3">Cytoplasm</location>
        <location evidence="3">Cytosol</location>
    </subcellularLocation>
    <subcellularLocation>
        <location evidence="3">Membrane</location>
        <topology evidence="3">Peripheral membrane protein</topology>
    </subcellularLocation>
    <text evidence="3">May associate with Golgi membrane. May associate with the membrane of autophagosomes.</text>
</comment>
<dbReference type="GO" id="GO:0016020">
    <property type="term" value="C:membrane"/>
    <property type="evidence" value="ECO:0007669"/>
    <property type="project" value="UniProtKB-SubCell"/>
</dbReference>
<evidence type="ECO:0000313" key="5">
    <source>
        <dbReference type="Proteomes" id="UP000190648"/>
    </source>
</evidence>